<evidence type="ECO:0000256" key="1">
    <source>
        <dbReference type="ARBA" id="ARBA00004167"/>
    </source>
</evidence>
<evidence type="ECO:0000256" key="2">
    <source>
        <dbReference type="ARBA" id="ARBA00010617"/>
    </source>
</evidence>
<dbReference type="Pfam" id="PF00067">
    <property type="entry name" value="p450"/>
    <property type="match status" value="1"/>
</dbReference>
<dbReference type="InterPro" id="IPR036396">
    <property type="entry name" value="Cyt_P450_sf"/>
</dbReference>
<evidence type="ECO:0008006" key="10">
    <source>
        <dbReference type="Google" id="ProtNLM"/>
    </source>
</evidence>
<feature type="binding site" description="axial binding residue" evidence="7">
    <location>
        <position position="82"/>
    </location>
    <ligand>
        <name>heme</name>
        <dbReference type="ChEBI" id="CHEBI:30413"/>
    </ligand>
    <ligandPart>
        <name>Fe</name>
        <dbReference type="ChEBI" id="CHEBI:18248"/>
    </ligandPart>
</feature>
<dbReference type="InterPro" id="IPR001128">
    <property type="entry name" value="Cyt_P450"/>
</dbReference>
<keyword evidence="7" id="KW-0349">Heme</keyword>
<name>A0AAP0RZU6_LIQFO</name>
<dbReference type="InterPro" id="IPR050193">
    <property type="entry name" value="Cytochrome_P450_71"/>
</dbReference>
<evidence type="ECO:0000256" key="5">
    <source>
        <dbReference type="ARBA" id="ARBA00023002"/>
    </source>
</evidence>
<dbReference type="GO" id="GO:0020037">
    <property type="term" value="F:heme binding"/>
    <property type="evidence" value="ECO:0007669"/>
    <property type="project" value="InterPro"/>
</dbReference>
<dbReference type="SUPFAM" id="SSF48264">
    <property type="entry name" value="Cytochrome P450"/>
    <property type="match status" value="1"/>
</dbReference>
<dbReference type="PANTHER" id="PTHR47956">
    <property type="entry name" value="CYTOCHROME P450 71B11-RELATED"/>
    <property type="match status" value="1"/>
</dbReference>
<dbReference type="PRINTS" id="PR00463">
    <property type="entry name" value="EP450I"/>
</dbReference>
<dbReference type="PANTHER" id="PTHR47956:SF28">
    <property type="entry name" value="EUPATOLIDE SYNTHASE"/>
    <property type="match status" value="1"/>
</dbReference>
<dbReference type="GO" id="GO:0016705">
    <property type="term" value="F:oxidoreductase activity, acting on paired donors, with incorporation or reduction of molecular oxygen"/>
    <property type="evidence" value="ECO:0007669"/>
    <property type="project" value="InterPro"/>
</dbReference>
<evidence type="ECO:0000256" key="6">
    <source>
        <dbReference type="ARBA" id="ARBA00023136"/>
    </source>
</evidence>
<keyword evidence="9" id="KW-1185">Reference proteome</keyword>
<gene>
    <name evidence="8" type="ORF">L1049_016739</name>
</gene>
<evidence type="ECO:0000256" key="4">
    <source>
        <dbReference type="ARBA" id="ARBA00022989"/>
    </source>
</evidence>
<accession>A0AAP0RZU6</accession>
<sequence>MNPPAVLLLPRETIRHCKIGGDNGYDIYPKTRILVNAWAIGRDPKSWENPDGFYPERFEENCIDFKGKHFQLVPCGAGQRICPGLAMGVATVRGIHIG</sequence>
<keyword evidence="4" id="KW-1133">Transmembrane helix</keyword>
<keyword evidence="5" id="KW-0560">Oxidoreductase</keyword>
<dbReference type="AlphaFoldDB" id="A0AAP0RZU6"/>
<comment type="cofactor">
    <cofactor evidence="7">
        <name>heme</name>
        <dbReference type="ChEBI" id="CHEBI:30413"/>
    </cofactor>
</comment>
<keyword evidence="6" id="KW-0472">Membrane</keyword>
<dbReference type="Gene3D" id="1.10.630.10">
    <property type="entry name" value="Cytochrome P450"/>
    <property type="match status" value="1"/>
</dbReference>
<dbReference type="GO" id="GO:0004497">
    <property type="term" value="F:monooxygenase activity"/>
    <property type="evidence" value="ECO:0007669"/>
    <property type="project" value="InterPro"/>
</dbReference>
<dbReference type="EMBL" id="JBBPBK010000003">
    <property type="protein sequence ID" value="KAK9288288.1"/>
    <property type="molecule type" value="Genomic_DNA"/>
</dbReference>
<organism evidence="8 9">
    <name type="scientific">Liquidambar formosana</name>
    <name type="common">Formosan gum</name>
    <dbReference type="NCBI Taxonomy" id="63359"/>
    <lineage>
        <taxon>Eukaryota</taxon>
        <taxon>Viridiplantae</taxon>
        <taxon>Streptophyta</taxon>
        <taxon>Embryophyta</taxon>
        <taxon>Tracheophyta</taxon>
        <taxon>Spermatophyta</taxon>
        <taxon>Magnoliopsida</taxon>
        <taxon>eudicotyledons</taxon>
        <taxon>Gunneridae</taxon>
        <taxon>Pentapetalae</taxon>
        <taxon>Saxifragales</taxon>
        <taxon>Altingiaceae</taxon>
        <taxon>Liquidambar</taxon>
    </lineage>
</organism>
<keyword evidence="3" id="KW-0812">Transmembrane</keyword>
<comment type="similarity">
    <text evidence="2">Belongs to the cytochrome P450 family.</text>
</comment>
<evidence type="ECO:0000256" key="3">
    <source>
        <dbReference type="ARBA" id="ARBA00022692"/>
    </source>
</evidence>
<proteinExistence type="inferred from homology"/>
<keyword evidence="7" id="KW-0479">Metal-binding</keyword>
<protein>
    <recommendedName>
        <fullName evidence="10">Cytochrome P450</fullName>
    </recommendedName>
</protein>
<dbReference type="Proteomes" id="UP001415857">
    <property type="component" value="Unassembled WGS sequence"/>
</dbReference>
<dbReference type="GO" id="GO:0005506">
    <property type="term" value="F:iron ion binding"/>
    <property type="evidence" value="ECO:0007669"/>
    <property type="project" value="InterPro"/>
</dbReference>
<dbReference type="InterPro" id="IPR002401">
    <property type="entry name" value="Cyt_P450_E_grp-I"/>
</dbReference>
<evidence type="ECO:0000313" key="8">
    <source>
        <dbReference type="EMBL" id="KAK9288288.1"/>
    </source>
</evidence>
<comment type="caution">
    <text evidence="8">The sequence shown here is derived from an EMBL/GenBank/DDBJ whole genome shotgun (WGS) entry which is preliminary data.</text>
</comment>
<evidence type="ECO:0000256" key="7">
    <source>
        <dbReference type="PIRSR" id="PIRSR602401-1"/>
    </source>
</evidence>
<dbReference type="GO" id="GO:0016020">
    <property type="term" value="C:membrane"/>
    <property type="evidence" value="ECO:0007669"/>
    <property type="project" value="UniProtKB-SubCell"/>
</dbReference>
<comment type="subcellular location">
    <subcellularLocation>
        <location evidence="1">Membrane</location>
        <topology evidence="1">Single-pass membrane protein</topology>
    </subcellularLocation>
</comment>
<reference evidence="8 9" key="1">
    <citation type="journal article" date="2024" name="Plant J.">
        <title>Genome sequences and population genomics reveal climatic adaptation and genomic divergence between two closely related sweetgum species.</title>
        <authorList>
            <person name="Xu W.Q."/>
            <person name="Ren C.Q."/>
            <person name="Zhang X.Y."/>
            <person name="Comes H.P."/>
            <person name="Liu X.H."/>
            <person name="Li Y.G."/>
            <person name="Kettle C.J."/>
            <person name="Jalonen R."/>
            <person name="Gaisberger H."/>
            <person name="Ma Y.Z."/>
            <person name="Qiu Y.X."/>
        </authorList>
    </citation>
    <scope>NUCLEOTIDE SEQUENCE [LARGE SCALE GENOMIC DNA]</scope>
    <source>
        <strain evidence="8">Hangzhou</strain>
    </source>
</reference>
<keyword evidence="7" id="KW-0408">Iron</keyword>
<evidence type="ECO:0000313" key="9">
    <source>
        <dbReference type="Proteomes" id="UP001415857"/>
    </source>
</evidence>